<dbReference type="RefSeq" id="XP_030972146.1">
    <property type="nucleotide sequence ID" value="XM_031116286.1"/>
</dbReference>
<feature type="domain" description="Plastid lipid-associated protein/fibrillin conserved" evidence="5">
    <location>
        <begin position="96"/>
        <end position="311"/>
    </location>
</feature>
<reference evidence="6" key="2">
    <citation type="submission" date="2021-01" db="UniProtKB">
        <authorList>
            <consortium name="EnsemblPlants"/>
        </authorList>
    </citation>
    <scope>IDENTIFICATION</scope>
</reference>
<dbReference type="EnsemblPlants" id="QL05p070719:mrna">
    <property type="protein sequence ID" value="QL05p070719:mrna"/>
    <property type="gene ID" value="QL05p070719"/>
</dbReference>
<reference evidence="6 7" key="1">
    <citation type="journal article" date="2016" name="G3 (Bethesda)">
        <title>First Draft Assembly and Annotation of the Genome of a California Endemic Oak Quercus lobata Nee (Fagaceae).</title>
        <authorList>
            <person name="Sork V.L."/>
            <person name="Fitz-Gibbon S.T."/>
            <person name="Puiu D."/>
            <person name="Crepeau M."/>
            <person name="Gugger P.F."/>
            <person name="Sherman R."/>
            <person name="Stevens K."/>
            <person name="Langley C.H."/>
            <person name="Pellegrini M."/>
            <person name="Salzberg S.L."/>
        </authorList>
    </citation>
    <scope>NUCLEOTIDE SEQUENCE [LARGE SCALE GENOMIC DNA]</scope>
    <source>
        <strain evidence="6 7">cv. SW786</strain>
    </source>
</reference>
<dbReference type="FunCoup" id="A0A7N2LU79">
    <property type="interactions" value="647"/>
</dbReference>
<evidence type="ECO:0000313" key="6">
    <source>
        <dbReference type="EnsemblPlants" id="QL05p070719:mrna"/>
    </source>
</evidence>
<organism evidence="6 7">
    <name type="scientific">Quercus lobata</name>
    <name type="common">Valley oak</name>
    <dbReference type="NCBI Taxonomy" id="97700"/>
    <lineage>
        <taxon>Eukaryota</taxon>
        <taxon>Viridiplantae</taxon>
        <taxon>Streptophyta</taxon>
        <taxon>Embryophyta</taxon>
        <taxon>Tracheophyta</taxon>
        <taxon>Spermatophyta</taxon>
        <taxon>Magnoliopsida</taxon>
        <taxon>eudicotyledons</taxon>
        <taxon>Gunneridae</taxon>
        <taxon>Pentapetalae</taxon>
        <taxon>rosids</taxon>
        <taxon>fabids</taxon>
        <taxon>Fagales</taxon>
        <taxon>Fagaceae</taxon>
        <taxon>Quercus</taxon>
    </lineage>
</organism>
<evidence type="ECO:0000256" key="2">
    <source>
        <dbReference type="ARBA" id="ARBA00005845"/>
    </source>
</evidence>
<dbReference type="GeneID" id="115992194"/>
<dbReference type="GO" id="GO:0009536">
    <property type="term" value="C:plastid"/>
    <property type="evidence" value="ECO:0007669"/>
    <property type="project" value="UniProtKB-SubCell"/>
</dbReference>
<protein>
    <recommendedName>
        <fullName evidence="5">Plastid lipid-associated protein/fibrillin conserved domain-containing protein</fullName>
    </recommendedName>
</protein>
<dbReference type="OrthoDB" id="498392at2759"/>
<gene>
    <name evidence="6" type="primary">LOC115992194</name>
</gene>
<accession>A0A7N2LU79</accession>
<comment type="subcellular location">
    <subcellularLocation>
        <location evidence="1">Plastid</location>
    </subcellularLocation>
</comment>
<dbReference type="InParanoid" id="A0A7N2LU79"/>
<dbReference type="EMBL" id="LRBV02000005">
    <property type="status" value="NOT_ANNOTATED_CDS"/>
    <property type="molecule type" value="Genomic_DNA"/>
</dbReference>
<dbReference type="OMA" id="QATNYDK"/>
<dbReference type="Proteomes" id="UP000594261">
    <property type="component" value="Chromosome 5"/>
</dbReference>
<dbReference type="AlphaFoldDB" id="A0A7N2LU79"/>
<dbReference type="Pfam" id="PF04755">
    <property type="entry name" value="PAP_fibrillin"/>
    <property type="match status" value="1"/>
</dbReference>
<dbReference type="InterPro" id="IPR039633">
    <property type="entry name" value="PAP"/>
</dbReference>
<keyword evidence="7" id="KW-1185">Reference proteome</keyword>
<dbReference type="Gramene" id="QL05p070719:mrna">
    <property type="protein sequence ID" value="QL05p070719:mrna"/>
    <property type="gene ID" value="QL05p070719"/>
</dbReference>
<sequence>MAFVSQLSQFTLSAVTPKTQFTPRASVFAPNSVKIGAKRVEKTRIWTGELVRERPTFRVRAGSEEELGPEKEEGPAVAVAEVEEEVKTVEPSEIDRLKKALVTSFYGTNRGLSATSETRAEIIELITQLEAKNPTPAPTEALTLLNGKWILAYTSFAGLFPLLSRGTLPLVTVEEISQIIDSENFTVQNIVQFSGPLATTSISTSAKFEVRSPKRVQIKFEEGIIGTPQLTDSIVIPENVEFLGQKIDFTPFKGLINSVQDTASSVAKTISRQPPLKFSFSNSNAESWLLTTYLDEELRISRGDGGSVYVLIKEGSSLLTA</sequence>
<name>A0A7N2LU79_QUELO</name>
<comment type="similarity">
    <text evidence="2">Belongs to the PAP/fibrillin family.</text>
</comment>
<evidence type="ECO:0000256" key="3">
    <source>
        <dbReference type="ARBA" id="ARBA00022640"/>
    </source>
</evidence>
<evidence type="ECO:0000259" key="5">
    <source>
        <dbReference type="Pfam" id="PF04755"/>
    </source>
</evidence>
<keyword evidence="4" id="KW-0809">Transit peptide</keyword>
<dbReference type="InterPro" id="IPR006843">
    <property type="entry name" value="PAP/fibrillin_dom"/>
</dbReference>
<evidence type="ECO:0000256" key="4">
    <source>
        <dbReference type="ARBA" id="ARBA00022946"/>
    </source>
</evidence>
<evidence type="ECO:0000256" key="1">
    <source>
        <dbReference type="ARBA" id="ARBA00004474"/>
    </source>
</evidence>
<keyword evidence="3" id="KW-0934">Plastid</keyword>
<dbReference type="KEGG" id="qlo:115992194"/>
<evidence type="ECO:0000313" key="7">
    <source>
        <dbReference type="Proteomes" id="UP000594261"/>
    </source>
</evidence>
<proteinExistence type="inferred from homology"/>
<dbReference type="PANTHER" id="PTHR31906">
    <property type="entry name" value="PLASTID-LIPID-ASSOCIATED PROTEIN 4, CHLOROPLASTIC-RELATED"/>
    <property type="match status" value="1"/>
</dbReference>